<name>A0ABY4BXY5_9MICO</name>
<organism evidence="1 2">
    <name type="scientific">Agromyces larvae</name>
    <dbReference type="NCBI Taxonomy" id="2929802"/>
    <lineage>
        <taxon>Bacteria</taxon>
        <taxon>Bacillati</taxon>
        <taxon>Actinomycetota</taxon>
        <taxon>Actinomycetes</taxon>
        <taxon>Micrococcales</taxon>
        <taxon>Microbacteriaceae</taxon>
        <taxon>Agromyces</taxon>
    </lineage>
</organism>
<proteinExistence type="predicted"/>
<reference evidence="1 2" key="1">
    <citation type="submission" date="2022-03" db="EMBL/GenBank/DDBJ databases">
        <title>Mucilaginibacter sp. isolated from the gut of Protaetia brevitarsis seulensis larvae.</title>
        <authorList>
            <person name="Won M."/>
            <person name="Kim S.-J."/>
            <person name="Kwon S.-W."/>
        </authorList>
    </citation>
    <scope>NUCLEOTIDE SEQUENCE [LARGE SCALE GENOMIC DNA]</scope>
    <source>
        <strain evidence="1 2">CFWR-12</strain>
    </source>
</reference>
<dbReference type="Proteomes" id="UP000832097">
    <property type="component" value="Chromosome"/>
</dbReference>
<keyword evidence="2" id="KW-1185">Reference proteome</keyword>
<evidence type="ECO:0000313" key="1">
    <source>
        <dbReference type="EMBL" id="UOE44055.1"/>
    </source>
</evidence>
<protein>
    <submittedName>
        <fullName evidence="1">Uncharacterized protein</fullName>
    </submittedName>
</protein>
<gene>
    <name evidence="1" type="ORF">MTO99_18165</name>
</gene>
<dbReference type="EMBL" id="CP094528">
    <property type="protein sequence ID" value="UOE44055.1"/>
    <property type="molecule type" value="Genomic_DNA"/>
</dbReference>
<dbReference type="RefSeq" id="WP_243555584.1">
    <property type="nucleotide sequence ID" value="NZ_CP094528.1"/>
</dbReference>
<evidence type="ECO:0000313" key="2">
    <source>
        <dbReference type="Proteomes" id="UP000832097"/>
    </source>
</evidence>
<accession>A0ABY4BXY5</accession>
<sequence>MDDLDDLDDLDDDDEVLELPGEHCACGYLHTGVVPPQLCLDCGDRAIARWRDEEKRALNLLPAYAADVERVLRETRDAQRKALRSRRGEPFSDADWELDKGGRRLARLRRAHRDELTRVGLDRWNELAGLVAHDRREVTRKTAKRMAKRGLGAAAMVELLHDGSVYYFQQPGRG</sequence>